<dbReference type="AlphaFoldDB" id="A0AAU9J5Q1"/>
<reference evidence="5" key="1">
    <citation type="submission" date="2021-09" db="EMBL/GenBank/DDBJ databases">
        <authorList>
            <consortium name="AG Swart"/>
            <person name="Singh M."/>
            <person name="Singh A."/>
            <person name="Seah K."/>
            <person name="Emmerich C."/>
        </authorList>
    </citation>
    <scope>NUCLEOTIDE SEQUENCE</scope>
    <source>
        <strain evidence="5">ATCC30299</strain>
    </source>
</reference>
<evidence type="ECO:0000256" key="2">
    <source>
        <dbReference type="ARBA" id="ARBA00022490"/>
    </source>
</evidence>
<evidence type="ECO:0000256" key="3">
    <source>
        <dbReference type="ARBA" id="ARBA00022553"/>
    </source>
</evidence>
<dbReference type="Proteomes" id="UP001162131">
    <property type="component" value="Unassembled WGS sequence"/>
</dbReference>
<feature type="region of interest" description="Disordered" evidence="4">
    <location>
        <begin position="533"/>
        <end position="572"/>
    </location>
</feature>
<feature type="compositionally biased region" description="Basic and acidic residues" evidence="4">
    <location>
        <begin position="551"/>
        <end position="572"/>
    </location>
</feature>
<gene>
    <name evidence="5" type="ORF">BSTOLATCC_MIC27093</name>
</gene>
<comment type="subcellular location">
    <subcellularLocation>
        <location evidence="1">Cytoplasm</location>
    </subcellularLocation>
</comment>
<organism evidence="5 6">
    <name type="scientific">Blepharisma stoltei</name>
    <dbReference type="NCBI Taxonomy" id="1481888"/>
    <lineage>
        <taxon>Eukaryota</taxon>
        <taxon>Sar</taxon>
        <taxon>Alveolata</taxon>
        <taxon>Ciliophora</taxon>
        <taxon>Postciliodesmatophora</taxon>
        <taxon>Heterotrichea</taxon>
        <taxon>Heterotrichida</taxon>
        <taxon>Blepharismidae</taxon>
        <taxon>Blepharisma</taxon>
    </lineage>
</organism>
<evidence type="ECO:0000256" key="1">
    <source>
        <dbReference type="ARBA" id="ARBA00004496"/>
    </source>
</evidence>
<accession>A0AAU9J5Q1</accession>
<name>A0AAU9J5Q1_9CILI</name>
<dbReference type="SUPFAM" id="SSF103657">
    <property type="entry name" value="BAR/IMD domain-like"/>
    <property type="match status" value="1"/>
</dbReference>
<dbReference type="GO" id="GO:0005737">
    <property type="term" value="C:cytoplasm"/>
    <property type="evidence" value="ECO:0007669"/>
    <property type="project" value="TreeGrafter"/>
</dbReference>
<evidence type="ECO:0000256" key="4">
    <source>
        <dbReference type="SAM" id="MobiDB-lite"/>
    </source>
</evidence>
<comment type="caution">
    <text evidence="5">The sequence shown here is derived from an EMBL/GenBank/DDBJ whole genome shotgun (WGS) entry which is preliminary data.</text>
</comment>
<evidence type="ECO:0000313" key="6">
    <source>
        <dbReference type="Proteomes" id="UP001162131"/>
    </source>
</evidence>
<keyword evidence="2" id="KW-0963">Cytoplasm</keyword>
<dbReference type="Gene3D" id="1.20.1270.60">
    <property type="entry name" value="Arfaptin homology (AH) domain/BAR domain"/>
    <property type="match status" value="1"/>
</dbReference>
<protein>
    <submittedName>
        <fullName evidence="5">Uncharacterized protein</fullName>
    </submittedName>
</protein>
<keyword evidence="3" id="KW-0597">Phosphoprotein</keyword>
<dbReference type="GO" id="GO:0043226">
    <property type="term" value="C:organelle"/>
    <property type="evidence" value="ECO:0007669"/>
    <property type="project" value="UniProtKB-ARBA"/>
</dbReference>
<dbReference type="InterPro" id="IPR027267">
    <property type="entry name" value="AH/BAR_dom_sf"/>
</dbReference>
<dbReference type="PANTHER" id="PTHR23065">
    <property type="entry name" value="PROLINE-SERINE-THREONINE PHOSPHATASE INTERACTING PROTEIN 1"/>
    <property type="match status" value="1"/>
</dbReference>
<dbReference type="EMBL" id="CAJZBQ010000026">
    <property type="protein sequence ID" value="CAG9320620.1"/>
    <property type="molecule type" value="Genomic_DNA"/>
</dbReference>
<evidence type="ECO:0000313" key="5">
    <source>
        <dbReference type="EMBL" id="CAG9320620.1"/>
    </source>
</evidence>
<dbReference type="PANTHER" id="PTHR23065:SF7">
    <property type="entry name" value="NOSTRIN, ISOFORM H"/>
    <property type="match status" value="1"/>
</dbReference>
<keyword evidence="6" id="KW-1185">Reference proteome</keyword>
<dbReference type="GO" id="GO:0005886">
    <property type="term" value="C:plasma membrane"/>
    <property type="evidence" value="ECO:0007669"/>
    <property type="project" value="TreeGrafter"/>
</dbReference>
<sequence length="572" mass="66232">MNLNLLDNISQNSLFYQFTERKKECESIINLFQEISNLQNTYSYNLENIINQVAFGQLSGSLNEAWAAMNKYFLNKAHQSQQFAENLDSDVIPPLQMMLKNYNYSLKKLYGDCNKISKEKQRQLEEAENSKVKYWKTCSNCEQILLKLDPNNDQSKIISNKSKKEVEKQLKLYIDAIENYNNLTTACYEASSKFAKELQIENSNLFDSCKDSLTKFIVYETSALRNLQYDIETFSQIIQNLELKENLDLLTIDSSSENSQELSYEPYAGSHPFFKSLATKEKITSNFHIEGLGKIGSLYKRDLDKILNRAYQGIKLNAEDYQQFNCIIKENVGRKCWCLCMNGYKNKGSFVLTEDGFLLVTELLSSFLNECERDGDLLSIKECLTFLQSFYKENSDGKVFLKENLCSHPIWENLELWSSLIQFSIENEMKDCQKYIKKEKDTSLHIENVAFCQLGSFCDTMQAFHIKFSRIKRLIMRLSKKYKIPTKDLQILLANIDPEIDVTQSLEHEKTQEVFRGVPIWLKVIEGAATALSKRSTNKNPKGPLKLSPPRLDRTGESKTPDVFNFEDRRSL</sequence>
<proteinExistence type="predicted"/>